<gene>
    <name evidence="1" type="ORF">PMAYCL1PPCAC_10617</name>
</gene>
<dbReference type="EMBL" id="BTRK01000003">
    <property type="protein sequence ID" value="GMR40422.1"/>
    <property type="molecule type" value="Genomic_DNA"/>
</dbReference>
<accession>A0AAN4ZLF7</accession>
<reference evidence="2" key="1">
    <citation type="submission" date="2022-10" db="EMBL/GenBank/DDBJ databases">
        <title>Genome assembly of Pristionchus species.</title>
        <authorList>
            <person name="Yoshida K."/>
            <person name="Sommer R.J."/>
        </authorList>
    </citation>
    <scope>NUCLEOTIDE SEQUENCE [LARGE SCALE GENOMIC DNA]</scope>
    <source>
        <strain evidence="2">RS5460</strain>
    </source>
</reference>
<dbReference type="Proteomes" id="UP001328107">
    <property type="component" value="Unassembled WGS sequence"/>
</dbReference>
<name>A0AAN4ZLF7_9BILA</name>
<sequence length="122" mass="13707">MLRSRMVEACSSRADIANTGAEGPVKATTRTDLINVESRSINCKMIGSSSPFNRAWAVGDSPTIHRVKRSDFKMDRSWKGMLEAKSRSSTMRPSYKFLYSSTSLIPGRFLPCFINSKTHLRK</sequence>
<keyword evidence="2" id="KW-1185">Reference proteome</keyword>
<proteinExistence type="predicted"/>
<evidence type="ECO:0000313" key="1">
    <source>
        <dbReference type="EMBL" id="GMR40422.1"/>
    </source>
</evidence>
<protein>
    <submittedName>
        <fullName evidence="1">Uncharacterized protein</fullName>
    </submittedName>
</protein>
<organism evidence="1 2">
    <name type="scientific">Pristionchus mayeri</name>
    <dbReference type="NCBI Taxonomy" id="1317129"/>
    <lineage>
        <taxon>Eukaryota</taxon>
        <taxon>Metazoa</taxon>
        <taxon>Ecdysozoa</taxon>
        <taxon>Nematoda</taxon>
        <taxon>Chromadorea</taxon>
        <taxon>Rhabditida</taxon>
        <taxon>Rhabditina</taxon>
        <taxon>Diplogasteromorpha</taxon>
        <taxon>Diplogasteroidea</taxon>
        <taxon>Neodiplogasteridae</taxon>
        <taxon>Pristionchus</taxon>
    </lineage>
</organism>
<comment type="caution">
    <text evidence="1">The sequence shown here is derived from an EMBL/GenBank/DDBJ whole genome shotgun (WGS) entry which is preliminary data.</text>
</comment>
<evidence type="ECO:0000313" key="2">
    <source>
        <dbReference type="Proteomes" id="UP001328107"/>
    </source>
</evidence>
<dbReference type="AlphaFoldDB" id="A0AAN4ZLF7"/>